<keyword evidence="2" id="KW-1185">Reference proteome</keyword>
<organism evidence="1 2">
    <name type="scientific">Schizopora paradoxa</name>
    <dbReference type="NCBI Taxonomy" id="27342"/>
    <lineage>
        <taxon>Eukaryota</taxon>
        <taxon>Fungi</taxon>
        <taxon>Dikarya</taxon>
        <taxon>Basidiomycota</taxon>
        <taxon>Agaricomycotina</taxon>
        <taxon>Agaricomycetes</taxon>
        <taxon>Hymenochaetales</taxon>
        <taxon>Schizoporaceae</taxon>
        <taxon>Schizopora</taxon>
    </lineage>
</organism>
<dbReference type="Gene3D" id="3.80.10.10">
    <property type="entry name" value="Ribonuclease Inhibitor"/>
    <property type="match status" value="1"/>
</dbReference>
<evidence type="ECO:0000313" key="1">
    <source>
        <dbReference type="EMBL" id="KLO15420.1"/>
    </source>
</evidence>
<evidence type="ECO:0000313" key="2">
    <source>
        <dbReference type="Proteomes" id="UP000053477"/>
    </source>
</evidence>
<dbReference type="OrthoDB" id="3365698at2759"/>
<protein>
    <recommendedName>
        <fullName evidence="3">F-box domain-containing protein</fullName>
    </recommendedName>
</protein>
<dbReference type="AlphaFoldDB" id="A0A0H2RTX3"/>
<sequence>MHSIATKVLESNDLVYLIGALQKLNEHGGKLGGKDGQGIWHNISTDPYEKERHREARKMLARMKSALKTLGSVTTFLEYSIQSLSHNCIREERAIGIASLPDELLARVFEFYYEDYHDQFNTESEDTTTSPMILSGVCKRFRCIVLHMPRVWACVSPYFGSDRLDTLKTRCQNPVVFLSADCESSNKEFVRFFKQLHPINQWRGLNMEFVDKEDGCILFESLFSRGSSLDALETLSITFEGFGNDEGNLPNPLFPRKCQEVLSKWVMPRLEELVLRNIIPSGNLKCSRLKSCKIFLGNFLYHRVEWDFNALRNFIHSSPLSSIEHLTVIFDGTLASDVTLGTRKHPLFKLKHLEVYVDLDTDPKALRQIMDIVDAPNLESMKIHLSYLQDGDIHLPIKWLNAIFQPSEGLIRTFPNVVKFQIYVLLNGIAELPFEPMLRSLPRLNSLRMSIPGAKVPDFSALRRNFGCIQELKSLDFRNCLSPSPWNIADYFSSLKRCQGLTELQEVELRGCCGLRESGYKERVITLLGDKLLWKC</sequence>
<accession>A0A0H2RTX3</accession>
<proteinExistence type="predicted"/>
<dbReference type="InterPro" id="IPR032675">
    <property type="entry name" value="LRR_dom_sf"/>
</dbReference>
<dbReference type="InParanoid" id="A0A0H2RTX3"/>
<gene>
    <name evidence="1" type="ORF">SCHPADRAFT_995902</name>
</gene>
<reference evidence="1 2" key="1">
    <citation type="submission" date="2015-04" db="EMBL/GenBank/DDBJ databases">
        <title>Complete genome sequence of Schizopora paradoxa KUC8140, a cosmopolitan wood degrader in East Asia.</title>
        <authorList>
            <consortium name="DOE Joint Genome Institute"/>
            <person name="Min B."/>
            <person name="Park H."/>
            <person name="Jang Y."/>
            <person name="Kim J.-J."/>
            <person name="Kim K.H."/>
            <person name="Pangilinan J."/>
            <person name="Lipzen A."/>
            <person name="Riley R."/>
            <person name="Grigoriev I.V."/>
            <person name="Spatafora J.W."/>
            <person name="Choi I.-G."/>
        </authorList>
    </citation>
    <scope>NUCLEOTIDE SEQUENCE [LARGE SCALE GENOMIC DNA]</scope>
    <source>
        <strain evidence="1 2">KUC8140</strain>
    </source>
</reference>
<dbReference type="EMBL" id="KQ085930">
    <property type="protein sequence ID" value="KLO15420.1"/>
    <property type="molecule type" value="Genomic_DNA"/>
</dbReference>
<name>A0A0H2RTX3_9AGAM</name>
<dbReference type="Proteomes" id="UP000053477">
    <property type="component" value="Unassembled WGS sequence"/>
</dbReference>
<evidence type="ECO:0008006" key="3">
    <source>
        <dbReference type="Google" id="ProtNLM"/>
    </source>
</evidence>